<organism evidence="3 4">
    <name type="scientific">Carpinus fangiana</name>
    <dbReference type="NCBI Taxonomy" id="176857"/>
    <lineage>
        <taxon>Eukaryota</taxon>
        <taxon>Viridiplantae</taxon>
        <taxon>Streptophyta</taxon>
        <taxon>Embryophyta</taxon>
        <taxon>Tracheophyta</taxon>
        <taxon>Spermatophyta</taxon>
        <taxon>Magnoliopsida</taxon>
        <taxon>eudicotyledons</taxon>
        <taxon>Gunneridae</taxon>
        <taxon>Pentapetalae</taxon>
        <taxon>rosids</taxon>
        <taxon>fabids</taxon>
        <taxon>Fagales</taxon>
        <taxon>Betulaceae</taxon>
        <taxon>Carpinus</taxon>
    </lineage>
</organism>
<gene>
    <name evidence="3" type="ORF">FH972_024746</name>
</gene>
<dbReference type="AlphaFoldDB" id="A0A5N6KYW5"/>
<evidence type="ECO:0000313" key="4">
    <source>
        <dbReference type="Proteomes" id="UP000327013"/>
    </source>
</evidence>
<dbReference type="OrthoDB" id="1097910at2759"/>
<keyword evidence="4" id="KW-1185">Reference proteome</keyword>
<dbReference type="Pfam" id="PF14244">
    <property type="entry name" value="Retrotran_gag_3"/>
    <property type="match status" value="1"/>
</dbReference>
<dbReference type="Proteomes" id="UP000327013">
    <property type="component" value="Unassembled WGS sequence"/>
</dbReference>
<reference evidence="3 4" key="1">
    <citation type="submission" date="2019-06" db="EMBL/GenBank/DDBJ databases">
        <title>A chromosomal-level reference genome of Carpinus fangiana (Coryloideae, Betulaceae).</title>
        <authorList>
            <person name="Yang X."/>
            <person name="Wang Z."/>
            <person name="Zhang L."/>
            <person name="Hao G."/>
            <person name="Liu J."/>
            <person name="Yang Y."/>
        </authorList>
    </citation>
    <scope>NUCLEOTIDE SEQUENCE [LARGE SCALE GENOMIC DNA]</scope>
    <source>
        <strain evidence="3">Cfa_2016G</strain>
        <tissue evidence="3">Leaf</tissue>
    </source>
</reference>
<evidence type="ECO:0000259" key="2">
    <source>
        <dbReference type="Pfam" id="PF14244"/>
    </source>
</evidence>
<sequence length="81" mass="8892">MATSSTTSSTASPTAPQSSTPIFSPASLFNNLNHRVTTQLIRDNYITWQWQLITYLKVQNVYGFVGGTILPPPQTIANPTH</sequence>
<comment type="caution">
    <text evidence="3">The sequence shown here is derived from an EMBL/GenBank/DDBJ whole genome shotgun (WGS) entry which is preliminary data.</text>
</comment>
<proteinExistence type="predicted"/>
<protein>
    <recommendedName>
        <fullName evidence="2">Retrotransposon Copia-like N-terminal domain-containing protein</fullName>
    </recommendedName>
</protein>
<dbReference type="EMBL" id="VIBQ01000020">
    <property type="protein sequence ID" value="KAB8372646.1"/>
    <property type="molecule type" value="Genomic_DNA"/>
</dbReference>
<name>A0A5N6KYW5_9ROSI</name>
<dbReference type="InterPro" id="IPR029472">
    <property type="entry name" value="Copia-like_N"/>
</dbReference>
<feature type="region of interest" description="Disordered" evidence="1">
    <location>
        <begin position="1"/>
        <end position="22"/>
    </location>
</feature>
<accession>A0A5N6KYW5</accession>
<evidence type="ECO:0000313" key="3">
    <source>
        <dbReference type="EMBL" id="KAB8372646.1"/>
    </source>
</evidence>
<feature type="compositionally biased region" description="Low complexity" evidence="1">
    <location>
        <begin position="1"/>
        <end position="21"/>
    </location>
</feature>
<evidence type="ECO:0000256" key="1">
    <source>
        <dbReference type="SAM" id="MobiDB-lite"/>
    </source>
</evidence>
<feature type="domain" description="Retrotransposon Copia-like N-terminal" evidence="2">
    <location>
        <begin position="36"/>
        <end position="72"/>
    </location>
</feature>